<evidence type="ECO:0000313" key="3">
    <source>
        <dbReference type="EMBL" id="TDP13287.1"/>
    </source>
</evidence>
<evidence type="ECO:0000313" key="4">
    <source>
        <dbReference type="Proteomes" id="UP000295357"/>
    </source>
</evidence>
<keyword evidence="1" id="KW-0732">Signal</keyword>
<evidence type="ECO:0000259" key="2">
    <source>
        <dbReference type="Pfam" id="PF07589"/>
    </source>
</evidence>
<sequence length="191" mass="19914">MQMSLFKRSAISMALAAAALGASGAAQAGLTTTLDIGGIFSNAELGSAENEVRFLNLTGGAHITGISWDVHLTANEVNDLPSWLSDIGVDLNNGGLDGFSLFAGLGNNVPGSGRFTGSANLIDLGVDFFLGQDGRLNFEFFEYFDDFAGQADGRWDRGTLTVSYVPEPASYGLVALALLGAGLGARRRKSS</sequence>
<feature type="domain" description="Ice-binding protein C-terminal" evidence="2">
    <location>
        <begin position="165"/>
        <end position="188"/>
    </location>
</feature>
<reference evidence="3 4" key="1">
    <citation type="submission" date="2019-03" db="EMBL/GenBank/DDBJ databases">
        <title>Genomic Encyclopedia of Type Strains, Phase IV (KMG-IV): sequencing the most valuable type-strain genomes for metagenomic binning, comparative biology and taxonomic classification.</title>
        <authorList>
            <person name="Goeker M."/>
        </authorList>
    </citation>
    <scope>NUCLEOTIDE SEQUENCE [LARGE SCALE GENOMIC DNA]</scope>
    <source>
        <strain evidence="3 4">DSM 25082</strain>
    </source>
</reference>
<gene>
    <name evidence="3" type="ORF">DFR39_101762</name>
</gene>
<dbReference type="Proteomes" id="UP000295357">
    <property type="component" value="Unassembled WGS sequence"/>
</dbReference>
<protein>
    <submittedName>
        <fullName evidence="3">Putative secreted protein with PEP-CTERM sorting signal/MYXO-CTERM domain-containing protein</fullName>
    </submittedName>
</protein>
<dbReference type="AlphaFoldDB" id="A0A4V3CKB8"/>
<dbReference type="RefSeq" id="WP_162849414.1">
    <property type="nucleotide sequence ID" value="NZ_JAUFPJ010000001.1"/>
</dbReference>
<evidence type="ECO:0000256" key="1">
    <source>
        <dbReference type="SAM" id="SignalP"/>
    </source>
</evidence>
<keyword evidence="4" id="KW-1185">Reference proteome</keyword>
<dbReference type="NCBIfam" id="TIGR02595">
    <property type="entry name" value="PEP_CTERM"/>
    <property type="match status" value="1"/>
</dbReference>
<accession>A0A4V3CKB8</accession>
<organism evidence="3 4">
    <name type="scientific">Roseateles asaccharophilus</name>
    <dbReference type="NCBI Taxonomy" id="582607"/>
    <lineage>
        <taxon>Bacteria</taxon>
        <taxon>Pseudomonadati</taxon>
        <taxon>Pseudomonadota</taxon>
        <taxon>Betaproteobacteria</taxon>
        <taxon>Burkholderiales</taxon>
        <taxon>Sphaerotilaceae</taxon>
        <taxon>Roseateles</taxon>
    </lineage>
</organism>
<dbReference type="Pfam" id="PF07589">
    <property type="entry name" value="PEP-CTERM"/>
    <property type="match status" value="1"/>
</dbReference>
<comment type="caution">
    <text evidence="3">The sequence shown here is derived from an EMBL/GenBank/DDBJ whole genome shotgun (WGS) entry which is preliminary data.</text>
</comment>
<dbReference type="InterPro" id="IPR013424">
    <property type="entry name" value="Ice-binding_C"/>
</dbReference>
<feature type="signal peptide" evidence="1">
    <location>
        <begin position="1"/>
        <end position="28"/>
    </location>
</feature>
<proteinExistence type="predicted"/>
<dbReference type="EMBL" id="SNXE01000001">
    <property type="protein sequence ID" value="TDP13287.1"/>
    <property type="molecule type" value="Genomic_DNA"/>
</dbReference>
<feature type="chain" id="PRO_5020780959" evidence="1">
    <location>
        <begin position="29"/>
        <end position="191"/>
    </location>
</feature>
<name>A0A4V3CKB8_9BURK</name>